<dbReference type="EMBL" id="HBIH01008098">
    <property type="protein sequence ID" value="CAE0322737.1"/>
    <property type="molecule type" value="Transcribed_RNA"/>
</dbReference>
<dbReference type="AlphaFoldDB" id="A0A7S3IGE0"/>
<gene>
    <name evidence="1" type="ORF">SINC0208_LOCUS3321</name>
</gene>
<sequence>MLDVMRGIDGRLQRRVPRVKDGVYLLLEEFVVKSECGGDVLVDGVLVVLQLLSLHGLLLEVGEVYRLVQLPFDIHELDILRLHDTLIKEVSLWAVFRLPQMVDTRVVDRIVQGFAHVVFGVVRPGVLVDEVQHLSVDSSLPFLPGTLEHTRIRLLLARLLHEVRGELFVHLY</sequence>
<reference evidence="1" key="1">
    <citation type="submission" date="2021-01" db="EMBL/GenBank/DDBJ databases">
        <authorList>
            <person name="Corre E."/>
            <person name="Pelletier E."/>
            <person name="Niang G."/>
            <person name="Scheremetjew M."/>
            <person name="Finn R."/>
            <person name="Kale V."/>
            <person name="Holt S."/>
            <person name="Cochrane G."/>
            <person name="Meng A."/>
            <person name="Brown T."/>
            <person name="Cohen L."/>
        </authorList>
    </citation>
    <scope>NUCLEOTIDE SEQUENCE</scope>
    <source>
        <strain evidence="1">S3</strain>
    </source>
</reference>
<protein>
    <submittedName>
        <fullName evidence="1">Uncharacterized protein</fullName>
    </submittedName>
</protein>
<accession>A0A7S3IGE0</accession>
<name>A0A7S3IGE0_9SPIT</name>
<evidence type="ECO:0000313" key="1">
    <source>
        <dbReference type="EMBL" id="CAE0322737.1"/>
    </source>
</evidence>
<organism evidence="1">
    <name type="scientific">Strombidium inclinatum</name>
    <dbReference type="NCBI Taxonomy" id="197538"/>
    <lineage>
        <taxon>Eukaryota</taxon>
        <taxon>Sar</taxon>
        <taxon>Alveolata</taxon>
        <taxon>Ciliophora</taxon>
        <taxon>Intramacronucleata</taxon>
        <taxon>Spirotrichea</taxon>
        <taxon>Oligotrichia</taxon>
        <taxon>Strombidiidae</taxon>
        <taxon>Strombidium</taxon>
    </lineage>
</organism>
<proteinExistence type="predicted"/>